<evidence type="ECO:0000256" key="1">
    <source>
        <dbReference type="SAM" id="MobiDB-lite"/>
    </source>
</evidence>
<reference evidence="2 3" key="1">
    <citation type="journal article" date="2021" name="BMC Biol.">
        <title>Horizontally acquired antibacterial genes associated with adaptive radiation of ladybird beetles.</title>
        <authorList>
            <person name="Li H.S."/>
            <person name="Tang X.F."/>
            <person name="Huang Y.H."/>
            <person name="Xu Z.Y."/>
            <person name="Chen M.L."/>
            <person name="Du X.Y."/>
            <person name="Qiu B.Y."/>
            <person name="Chen P.T."/>
            <person name="Zhang W."/>
            <person name="Slipinski A."/>
            <person name="Escalona H.E."/>
            <person name="Waterhouse R.M."/>
            <person name="Zwick A."/>
            <person name="Pang H."/>
        </authorList>
    </citation>
    <scope>NUCLEOTIDE SEQUENCE [LARGE SCALE GENOMIC DNA]</scope>
    <source>
        <strain evidence="2">SYSU2018</strain>
    </source>
</reference>
<gene>
    <name evidence="2" type="ORF">HHI36_013278</name>
</gene>
<evidence type="ECO:0000313" key="2">
    <source>
        <dbReference type="EMBL" id="KAL3277937.1"/>
    </source>
</evidence>
<feature type="region of interest" description="Disordered" evidence="1">
    <location>
        <begin position="1"/>
        <end position="81"/>
    </location>
</feature>
<proteinExistence type="predicted"/>
<evidence type="ECO:0000313" key="3">
    <source>
        <dbReference type="Proteomes" id="UP001516400"/>
    </source>
</evidence>
<dbReference type="AlphaFoldDB" id="A0ABD2NHR2"/>
<dbReference type="EMBL" id="JABFTP020000103">
    <property type="protein sequence ID" value="KAL3277937.1"/>
    <property type="molecule type" value="Genomic_DNA"/>
</dbReference>
<dbReference type="Proteomes" id="UP001516400">
    <property type="component" value="Unassembled WGS sequence"/>
</dbReference>
<sequence length="81" mass="8688">MFAMKKTKKKENLVVLDSSKPEKVDDQPPSLQEAGPSNWGALSPEDLIADEQPSGIQTLGDGPANSRSGFVSSSLKKMDKV</sequence>
<name>A0ABD2NHR2_9CUCU</name>
<organism evidence="2 3">
    <name type="scientific">Cryptolaemus montrouzieri</name>
    <dbReference type="NCBI Taxonomy" id="559131"/>
    <lineage>
        <taxon>Eukaryota</taxon>
        <taxon>Metazoa</taxon>
        <taxon>Ecdysozoa</taxon>
        <taxon>Arthropoda</taxon>
        <taxon>Hexapoda</taxon>
        <taxon>Insecta</taxon>
        <taxon>Pterygota</taxon>
        <taxon>Neoptera</taxon>
        <taxon>Endopterygota</taxon>
        <taxon>Coleoptera</taxon>
        <taxon>Polyphaga</taxon>
        <taxon>Cucujiformia</taxon>
        <taxon>Coccinelloidea</taxon>
        <taxon>Coccinellidae</taxon>
        <taxon>Scymninae</taxon>
        <taxon>Scymnini</taxon>
        <taxon>Cryptolaemus</taxon>
    </lineage>
</organism>
<feature type="compositionally biased region" description="Polar residues" evidence="1">
    <location>
        <begin position="65"/>
        <end position="75"/>
    </location>
</feature>
<keyword evidence="3" id="KW-1185">Reference proteome</keyword>
<accession>A0ABD2NHR2</accession>
<protein>
    <submittedName>
        <fullName evidence="2">Uncharacterized protein</fullName>
    </submittedName>
</protein>
<comment type="caution">
    <text evidence="2">The sequence shown here is derived from an EMBL/GenBank/DDBJ whole genome shotgun (WGS) entry which is preliminary data.</text>
</comment>